<gene>
    <name evidence="2" type="ORF">Zmor_023168</name>
</gene>
<evidence type="ECO:0000313" key="3">
    <source>
        <dbReference type="Proteomes" id="UP001168821"/>
    </source>
</evidence>
<dbReference type="EMBL" id="JALNTZ010000007">
    <property type="protein sequence ID" value="KAJ3645519.1"/>
    <property type="molecule type" value="Genomic_DNA"/>
</dbReference>
<protein>
    <submittedName>
        <fullName evidence="2">Uncharacterized protein</fullName>
    </submittedName>
</protein>
<reference evidence="2" key="1">
    <citation type="journal article" date="2023" name="G3 (Bethesda)">
        <title>Whole genome assemblies of Zophobas morio and Tenebrio molitor.</title>
        <authorList>
            <person name="Kaur S."/>
            <person name="Stinson S.A."/>
            <person name="diCenzo G.C."/>
        </authorList>
    </citation>
    <scope>NUCLEOTIDE SEQUENCE</scope>
    <source>
        <strain evidence="2">QUZm001</strain>
    </source>
</reference>
<accession>A0AA38M773</accession>
<proteinExistence type="predicted"/>
<organism evidence="2 3">
    <name type="scientific">Zophobas morio</name>
    <dbReference type="NCBI Taxonomy" id="2755281"/>
    <lineage>
        <taxon>Eukaryota</taxon>
        <taxon>Metazoa</taxon>
        <taxon>Ecdysozoa</taxon>
        <taxon>Arthropoda</taxon>
        <taxon>Hexapoda</taxon>
        <taxon>Insecta</taxon>
        <taxon>Pterygota</taxon>
        <taxon>Neoptera</taxon>
        <taxon>Endopterygota</taxon>
        <taxon>Coleoptera</taxon>
        <taxon>Polyphaga</taxon>
        <taxon>Cucujiformia</taxon>
        <taxon>Tenebrionidae</taxon>
        <taxon>Zophobas</taxon>
    </lineage>
</organism>
<sequence>MFYFCQNGENRPQGTRSASNQHEQWTTLEWERVVSAETRIQLLLTACTEKRSFRSLFFVLGDDDDPESTNMKNLRIGVIVGVTTGLFY</sequence>
<name>A0AA38M773_9CUCU</name>
<evidence type="ECO:0000313" key="2">
    <source>
        <dbReference type="EMBL" id="KAJ3645519.1"/>
    </source>
</evidence>
<evidence type="ECO:0000256" key="1">
    <source>
        <dbReference type="SAM" id="MobiDB-lite"/>
    </source>
</evidence>
<dbReference type="Proteomes" id="UP001168821">
    <property type="component" value="Unassembled WGS sequence"/>
</dbReference>
<keyword evidence="3" id="KW-1185">Reference proteome</keyword>
<dbReference type="AlphaFoldDB" id="A0AA38M773"/>
<feature type="region of interest" description="Disordered" evidence="1">
    <location>
        <begin position="1"/>
        <end position="22"/>
    </location>
</feature>
<comment type="caution">
    <text evidence="2">The sequence shown here is derived from an EMBL/GenBank/DDBJ whole genome shotgun (WGS) entry which is preliminary data.</text>
</comment>
<feature type="compositionally biased region" description="Polar residues" evidence="1">
    <location>
        <begin position="7"/>
        <end position="22"/>
    </location>
</feature>